<reference evidence="2" key="1">
    <citation type="submission" date="2024-07" db="EMBL/GenBank/DDBJ databases">
        <title>Two chromosome-level genome assemblies of Korean endemic species Abeliophyllum distichum and Forsythia ovata (Oleaceae).</title>
        <authorList>
            <person name="Jang H."/>
        </authorList>
    </citation>
    <scope>NUCLEOTIDE SEQUENCE [LARGE SCALE GENOMIC DNA]</scope>
</reference>
<gene>
    <name evidence="1" type="ORF">Adt_26764</name>
</gene>
<dbReference type="EMBL" id="JBFOLK010000008">
    <property type="protein sequence ID" value="KAL2491136.1"/>
    <property type="molecule type" value="Genomic_DNA"/>
</dbReference>
<evidence type="ECO:0000313" key="1">
    <source>
        <dbReference type="EMBL" id="KAL2491136.1"/>
    </source>
</evidence>
<keyword evidence="2" id="KW-1185">Reference proteome</keyword>
<accession>A0ABD1RRV0</accession>
<organism evidence="1 2">
    <name type="scientific">Abeliophyllum distichum</name>
    <dbReference type="NCBI Taxonomy" id="126358"/>
    <lineage>
        <taxon>Eukaryota</taxon>
        <taxon>Viridiplantae</taxon>
        <taxon>Streptophyta</taxon>
        <taxon>Embryophyta</taxon>
        <taxon>Tracheophyta</taxon>
        <taxon>Spermatophyta</taxon>
        <taxon>Magnoliopsida</taxon>
        <taxon>eudicotyledons</taxon>
        <taxon>Gunneridae</taxon>
        <taxon>Pentapetalae</taxon>
        <taxon>asterids</taxon>
        <taxon>lamiids</taxon>
        <taxon>Lamiales</taxon>
        <taxon>Oleaceae</taxon>
        <taxon>Forsythieae</taxon>
        <taxon>Abeliophyllum</taxon>
    </lineage>
</organism>
<protein>
    <submittedName>
        <fullName evidence="1">PMD domain-containing protein</fullName>
    </submittedName>
</protein>
<evidence type="ECO:0000313" key="2">
    <source>
        <dbReference type="Proteomes" id="UP001604336"/>
    </source>
</evidence>
<sequence>MSVTLRDVGALVNLPPLGDTVSPVLLISSVAPKFDKKYTDSYSGMQELYNNSGNDPTHAERVAFLQVWLCRYVLCVPSLKPSMAYLPITHELALGRSLNLCSLFLTAFYRAHRIPIYVQPPRTLNEVSTVLPVWAQYLIGRELFYDILTGTNAKAGVEVYTPQFFARQLGFG</sequence>
<proteinExistence type="predicted"/>
<dbReference type="Proteomes" id="UP001604336">
    <property type="component" value="Unassembled WGS sequence"/>
</dbReference>
<dbReference type="AlphaFoldDB" id="A0ABD1RRV0"/>
<name>A0ABD1RRV0_9LAMI</name>
<comment type="caution">
    <text evidence="1">The sequence shown here is derived from an EMBL/GenBank/DDBJ whole genome shotgun (WGS) entry which is preliminary data.</text>
</comment>